<reference evidence="1 2" key="1">
    <citation type="submission" date="2011-08" db="EMBL/GenBank/DDBJ databases">
        <authorList>
            <person name="Weinstock G."/>
            <person name="Sodergren E."/>
            <person name="Clifton S."/>
            <person name="Fulton L."/>
            <person name="Fulton B."/>
            <person name="Courtney L."/>
            <person name="Fronick C."/>
            <person name="Harrison M."/>
            <person name="Strong C."/>
            <person name="Farmer C."/>
            <person name="Delahaunty K."/>
            <person name="Markovic C."/>
            <person name="Hall O."/>
            <person name="Minx P."/>
            <person name="Tomlinson C."/>
            <person name="Mitreva M."/>
            <person name="Hou S."/>
            <person name="Chen J."/>
            <person name="Wollam A."/>
            <person name="Pepin K.H."/>
            <person name="Johnson M."/>
            <person name="Bhonagiri V."/>
            <person name="Zhang X."/>
            <person name="Suruliraj S."/>
            <person name="Warren W."/>
            <person name="Chinwalla A."/>
            <person name="Mardis E.R."/>
            <person name="Wilson R.K."/>
        </authorList>
    </citation>
    <scope>NUCLEOTIDE SEQUENCE [LARGE SCALE GENOMIC DNA]</scope>
    <source>
        <strain evidence="1 2">ATCC 29863</strain>
    </source>
</reference>
<comment type="caution">
    <text evidence="1">The sequence shown here is derived from an EMBL/GenBank/DDBJ whole genome shotgun (WGS) entry which is preliminary data.</text>
</comment>
<organism evidence="1 2">
    <name type="scientific">Flavonifractor plautii ATCC 29863</name>
    <dbReference type="NCBI Taxonomy" id="411475"/>
    <lineage>
        <taxon>Bacteria</taxon>
        <taxon>Bacillati</taxon>
        <taxon>Bacillota</taxon>
        <taxon>Clostridia</taxon>
        <taxon>Eubacteriales</taxon>
        <taxon>Oscillospiraceae</taxon>
        <taxon>Flavonifractor</taxon>
    </lineage>
</organism>
<dbReference type="AlphaFoldDB" id="G9YT36"/>
<dbReference type="PATRIC" id="fig|411475.3.peg.2332"/>
<protein>
    <submittedName>
        <fullName evidence="1">Uncharacterized protein</fullName>
    </submittedName>
</protein>
<accession>G9YT36</accession>
<dbReference type="EMBL" id="AGCK01000227">
    <property type="protein sequence ID" value="EHM44307.1"/>
    <property type="molecule type" value="Genomic_DNA"/>
</dbReference>
<gene>
    <name evidence="1" type="ORF">HMPREF0372_02696</name>
</gene>
<dbReference type="HOGENOM" id="CLU_2824805_0_0_9"/>
<sequence>MQVAYIGALEQLPNQTSILFQLSQKLGLGRLILTEFVQIITRQMFGDFWLLEMALGGIQSLLKRIK</sequence>
<evidence type="ECO:0000313" key="2">
    <source>
        <dbReference type="Proteomes" id="UP000004459"/>
    </source>
</evidence>
<evidence type="ECO:0000313" key="1">
    <source>
        <dbReference type="EMBL" id="EHM44307.1"/>
    </source>
</evidence>
<name>G9YT36_FLAPL</name>
<dbReference type="Proteomes" id="UP000004459">
    <property type="component" value="Unassembled WGS sequence"/>
</dbReference>
<proteinExistence type="predicted"/>